<dbReference type="EMBL" id="CAMXCT030001199">
    <property type="protein sequence ID" value="CAL4775069.1"/>
    <property type="molecule type" value="Genomic_DNA"/>
</dbReference>
<dbReference type="Gene3D" id="2.30.30.40">
    <property type="entry name" value="SH3 Domains"/>
    <property type="match status" value="1"/>
</dbReference>
<protein>
    <submittedName>
        <fullName evidence="4">Alpha-protein kinase vwkA (von Willebrand facto r A alpha-kinase) (vWF kinase)</fullName>
    </submittedName>
</protein>
<accession>A0A9P1FVE0</accession>
<dbReference type="CDD" id="cd00174">
    <property type="entry name" value="SH3"/>
    <property type="match status" value="1"/>
</dbReference>
<evidence type="ECO:0000313" key="5">
    <source>
        <dbReference type="Proteomes" id="UP001152797"/>
    </source>
</evidence>
<evidence type="ECO:0000256" key="1">
    <source>
        <dbReference type="SAM" id="MobiDB-lite"/>
    </source>
</evidence>
<keyword evidence="4" id="KW-0418">Kinase</keyword>
<feature type="transmembrane region" description="Helical" evidence="2">
    <location>
        <begin position="29"/>
        <end position="53"/>
    </location>
</feature>
<dbReference type="Gene3D" id="3.40.50.410">
    <property type="entry name" value="von Willebrand factor, type A domain"/>
    <property type="match status" value="1"/>
</dbReference>
<evidence type="ECO:0000256" key="2">
    <source>
        <dbReference type="SAM" id="Phobius"/>
    </source>
</evidence>
<reference evidence="4 5" key="2">
    <citation type="submission" date="2024-05" db="EMBL/GenBank/DDBJ databases">
        <authorList>
            <person name="Chen Y."/>
            <person name="Shah S."/>
            <person name="Dougan E. K."/>
            <person name="Thang M."/>
            <person name="Chan C."/>
        </authorList>
    </citation>
    <scope>NUCLEOTIDE SEQUENCE [LARGE SCALE GENOMIC DNA]</scope>
</reference>
<dbReference type="AlphaFoldDB" id="A0A9P1FVE0"/>
<keyword evidence="2" id="KW-0812">Transmembrane</keyword>
<feature type="compositionally biased region" description="Gly residues" evidence="1">
    <location>
        <begin position="1143"/>
        <end position="1153"/>
    </location>
</feature>
<dbReference type="Proteomes" id="UP001152797">
    <property type="component" value="Unassembled WGS sequence"/>
</dbReference>
<keyword evidence="2" id="KW-0472">Membrane</keyword>
<dbReference type="SUPFAM" id="SSF53300">
    <property type="entry name" value="vWA-like"/>
    <property type="match status" value="1"/>
</dbReference>
<sequence>MHERKVSLVGNHFCSLKLWQHQTVVDPKYAPFLLTGLTASKVMLLLLSLLPLVHGGKFMEIQGVSAAPGTSFGDSLTGNAASCQDACDKEMTCDCALFDPLHGSCKMQADCLYFHPDYEGGGTLELYIKLPPHLWPFSVFPGTNTNRDGQDVTADKKGMTEQDCVDLCYQSSDCQCAVLLTKDRRSSADPADDHCWLQSKCHPEGFKQMKGAQDYITFVKDANFAAYQTGSGSLVMLIVCLVVVLLMCVVVTALVLYYMRNKGRAYRAILQDLAVPKEENSRKEYAKEQLLSSFSRKSGVGYLSSLELALEAKVSNSDIPCVYSLHKVPETFKVPQIDTSVTSLKVQLCFVLDYTGSMKTQIAQAKDSVSKIIEAMQKMKIASLPNAAVDVEMAAVAYFDWDAETRKLGRPVVSVFGGREVKEEHSDTLTAEKFCQLGGTWTKDTSALQKWINQGLGHGGKVPEELTGALLAAANLEWNADEKLMVVITDAPCHGKDYSTVEHDSFCDKSTGLTCTGRPEEPLQSLMAQGVTTVILHTGEAAAVSMCQKLQQTDPKLIHEKVSPSETAKKVVSVLESKVQVQPLTYILKPLRLPDEAPTSPLICETVVATGPDLATNTSIEVEVSGKKESMMVGSDGLLFLGTATSNPKVTLNRPAMSGFDEWFDSSSDQVELGRAFDAQKSYLLKGNANGPSETANASKVIERAAGDLPWFVQDTFSDTLLSLPLDLLFNTVLHSFLAQKAPMMPYQSEMCLVRMLAALAKYWNLLLGELTQPHNQCAWRILAAGITFHPMREAMAGGSNNPGVHTLVQETAESIIASEVGHSGGVVAFRTKLDDTTAVVRQWSDLGEPLFQAGTEAPEWPEPMMMQSAVPVAQQAARGPGACQPQGTACATACGAPGACATGNACQGACPAPYLSVEPKAGDEGTELRLAELKRLIDRDAQALRSTREVQEPMEPQSGAVSREGHEAGPTLQRDAAKSNVAPPNSSAKPGDVKNHRVLVDFTPESRDYGEMPLKAGEEVTVRYPIEEDWIFGWKGWPVRDQGWLPAQNLGLGVHLDSEDEVVHEPGAEIKPKEEVEAWHHHGNWWSRQRHLKVDQASAKKDIGDVRRRPQTDPAELQQSRIVSNALAAATNKQASNAPKGNGKGKAGGRGPGSKRPHYGDLLPGKG</sequence>
<evidence type="ECO:0000313" key="3">
    <source>
        <dbReference type="EMBL" id="CAI3987757.1"/>
    </source>
</evidence>
<dbReference type="OrthoDB" id="430683at2759"/>
<name>A0A9P1FVE0_9DINO</name>
<reference evidence="3" key="1">
    <citation type="submission" date="2022-10" db="EMBL/GenBank/DDBJ databases">
        <authorList>
            <person name="Chen Y."/>
            <person name="Dougan E. K."/>
            <person name="Chan C."/>
            <person name="Rhodes N."/>
            <person name="Thang M."/>
        </authorList>
    </citation>
    <scope>NUCLEOTIDE SEQUENCE</scope>
</reference>
<feature type="region of interest" description="Disordered" evidence="1">
    <location>
        <begin position="946"/>
        <end position="994"/>
    </location>
</feature>
<dbReference type="GO" id="GO:0005737">
    <property type="term" value="C:cytoplasm"/>
    <property type="evidence" value="ECO:0007669"/>
    <property type="project" value="TreeGrafter"/>
</dbReference>
<evidence type="ECO:0000313" key="4">
    <source>
        <dbReference type="EMBL" id="CAL4775069.1"/>
    </source>
</evidence>
<dbReference type="InterPro" id="IPR036028">
    <property type="entry name" value="SH3-like_dom_sf"/>
</dbReference>
<keyword evidence="5" id="KW-1185">Reference proteome</keyword>
<dbReference type="PANTHER" id="PTHR47763:SF1">
    <property type="entry name" value="DUF659 DOMAIN-CONTAINING PROTEIN"/>
    <property type="match status" value="1"/>
</dbReference>
<feature type="transmembrane region" description="Helical" evidence="2">
    <location>
        <begin position="234"/>
        <end position="259"/>
    </location>
</feature>
<dbReference type="InterPro" id="IPR036465">
    <property type="entry name" value="vWFA_dom_sf"/>
</dbReference>
<dbReference type="SUPFAM" id="SSF50044">
    <property type="entry name" value="SH3-domain"/>
    <property type="match status" value="1"/>
</dbReference>
<gene>
    <name evidence="3" type="ORF">C1SCF055_LOCUS15004</name>
</gene>
<dbReference type="EMBL" id="CAMXCT020001199">
    <property type="protein sequence ID" value="CAL1141132.1"/>
    <property type="molecule type" value="Genomic_DNA"/>
</dbReference>
<feature type="compositionally biased region" description="Basic and acidic residues" evidence="1">
    <location>
        <begin position="1093"/>
        <end position="1112"/>
    </location>
</feature>
<organism evidence="3">
    <name type="scientific">Cladocopium goreaui</name>
    <dbReference type="NCBI Taxonomy" id="2562237"/>
    <lineage>
        <taxon>Eukaryota</taxon>
        <taxon>Sar</taxon>
        <taxon>Alveolata</taxon>
        <taxon>Dinophyceae</taxon>
        <taxon>Suessiales</taxon>
        <taxon>Symbiodiniaceae</taxon>
        <taxon>Cladocopium</taxon>
    </lineage>
</organism>
<dbReference type="EMBL" id="CAMXCT010001199">
    <property type="protein sequence ID" value="CAI3987757.1"/>
    <property type="molecule type" value="Genomic_DNA"/>
</dbReference>
<feature type="region of interest" description="Disordered" evidence="1">
    <location>
        <begin position="1091"/>
        <end position="1168"/>
    </location>
</feature>
<dbReference type="PANTHER" id="PTHR47763">
    <property type="entry name" value="ALPHA-PROTEIN KINASE VWKA"/>
    <property type="match status" value="1"/>
</dbReference>
<keyword evidence="4" id="KW-0808">Transferase</keyword>
<keyword evidence="2" id="KW-1133">Transmembrane helix</keyword>
<dbReference type="GO" id="GO:0004674">
    <property type="term" value="F:protein serine/threonine kinase activity"/>
    <property type="evidence" value="ECO:0007669"/>
    <property type="project" value="TreeGrafter"/>
</dbReference>
<proteinExistence type="predicted"/>
<dbReference type="InterPro" id="IPR052969">
    <property type="entry name" value="Thr-specific_kinase-like"/>
</dbReference>
<comment type="caution">
    <text evidence="3">The sequence shown here is derived from an EMBL/GenBank/DDBJ whole genome shotgun (WGS) entry which is preliminary data.</text>
</comment>